<dbReference type="PANTHER" id="PTHR43674:SF16">
    <property type="entry name" value="CARBON-NITROGEN FAMILY, PUTATIVE (AFU_ORTHOLOGUE AFUA_5G02350)-RELATED"/>
    <property type="match status" value="1"/>
</dbReference>
<reference evidence="3" key="1">
    <citation type="submission" date="2018-05" db="EMBL/GenBank/DDBJ databases">
        <authorList>
            <person name="Lanie J.A."/>
            <person name="Ng W.-L."/>
            <person name="Kazmierczak K.M."/>
            <person name="Andrzejewski T.M."/>
            <person name="Davidsen T.M."/>
            <person name="Wayne K.J."/>
            <person name="Tettelin H."/>
            <person name="Glass J.I."/>
            <person name="Rusch D."/>
            <person name="Podicherti R."/>
            <person name="Tsui H.-C.T."/>
            <person name="Winkler M.E."/>
        </authorList>
    </citation>
    <scope>NUCLEOTIDE SEQUENCE</scope>
</reference>
<evidence type="ECO:0000313" key="3">
    <source>
        <dbReference type="EMBL" id="SVA39167.1"/>
    </source>
</evidence>
<dbReference type="AlphaFoldDB" id="A0A381VHN6"/>
<dbReference type="InterPro" id="IPR050345">
    <property type="entry name" value="Aliph_Amidase/BUP"/>
</dbReference>
<dbReference type="PANTHER" id="PTHR43674">
    <property type="entry name" value="NITRILASE C965.09-RELATED"/>
    <property type="match status" value="1"/>
</dbReference>
<evidence type="ECO:0000259" key="2">
    <source>
        <dbReference type="PROSITE" id="PS50263"/>
    </source>
</evidence>
<protein>
    <recommendedName>
        <fullName evidence="2">CN hydrolase domain-containing protein</fullName>
    </recommendedName>
</protein>
<name>A0A381VHN6_9ZZZZ</name>
<proteinExistence type="predicted"/>
<dbReference type="GO" id="GO:0016811">
    <property type="term" value="F:hydrolase activity, acting on carbon-nitrogen (but not peptide) bonds, in linear amides"/>
    <property type="evidence" value="ECO:0007669"/>
    <property type="project" value="TreeGrafter"/>
</dbReference>
<accession>A0A381VHN6</accession>
<sequence>MSNKTSLDVPLYTGGGLQISVTGVNRCKDRESSAKVMSATIKKIGGYVDAQVNFVKFHNGTDVRLLVLPEYIFSGFPLSEGHEEWMEKGCIHYDGPEYEELGAIAQRNNIYLAGNVYEIDPHFPEIYFQTCFIIGPNGDVIHRYRRLTSALDSTPHDVLDKYLDIYGLDGVFPVARTEIGNLACVASEEIMWPELTRIHALRGAEVLLHPTSEPGSLRTTDREACRRARAFENAIYIISANTASIDDIPIPAYTCSMMSKVVDYRSKILAEAAPGGESMLAHAVIDIRGLRAQRRRLGMSNLLSRQPTDLYAMAYAEANIHGANSLLQDGEVKPPADRVAFYRERQEKILERMTNAGIV</sequence>
<gene>
    <name evidence="3" type="ORF">METZ01_LOCUS92021</name>
</gene>
<dbReference type="SUPFAM" id="SSF56317">
    <property type="entry name" value="Carbon-nitrogen hydrolase"/>
    <property type="match status" value="1"/>
</dbReference>
<dbReference type="PROSITE" id="PS50263">
    <property type="entry name" value="CN_HYDROLASE"/>
    <property type="match status" value="1"/>
</dbReference>
<organism evidence="3">
    <name type="scientific">marine metagenome</name>
    <dbReference type="NCBI Taxonomy" id="408172"/>
    <lineage>
        <taxon>unclassified sequences</taxon>
        <taxon>metagenomes</taxon>
        <taxon>ecological metagenomes</taxon>
    </lineage>
</organism>
<dbReference type="EMBL" id="UINC01008709">
    <property type="protein sequence ID" value="SVA39167.1"/>
    <property type="molecule type" value="Genomic_DNA"/>
</dbReference>
<dbReference type="Pfam" id="PF00795">
    <property type="entry name" value="CN_hydrolase"/>
    <property type="match status" value="1"/>
</dbReference>
<dbReference type="InterPro" id="IPR036526">
    <property type="entry name" value="C-N_Hydrolase_sf"/>
</dbReference>
<dbReference type="InterPro" id="IPR003010">
    <property type="entry name" value="C-N_Hydrolase"/>
</dbReference>
<keyword evidence="1" id="KW-0378">Hydrolase</keyword>
<feature type="domain" description="CN hydrolase" evidence="2">
    <location>
        <begin position="19"/>
        <end position="287"/>
    </location>
</feature>
<evidence type="ECO:0000256" key="1">
    <source>
        <dbReference type="ARBA" id="ARBA00022801"/>
    </source>
</evidence>
<dbReference type="Gene3D" id="3.60.110.10">
    <property type="entry name" value="Carbon-nitrogen hydrolase"/>
    <property type="match status" value="1"/>
</dbReference>